<reference evidence="2 3" key="1">
    <citation type="submission" date="2024-04" db="EMBL/GenBank/DDBJ databases">
        <authorList>
            <person name="Fracassetti M."/>
        </authorList>
    </citation>
    <scope>NUCLEOTIDE SEQUENCE [LARGE SCALE GENOMIC DNA]</scope>
</reference>
<evidence type="ECO:0000313" key="3">
    <source>
        <dbReference type="Proteomes" id="UP001497516"/>
    </source>
</evidence>
<gene>
    <name evidence="2" type="ORF">LTRI10_LOCUS34632</name>
</gene>
<dbReference type="Proteomes" id="UP001497516">
    <property type="component" value="Chromosome 6"/>
</dbReference>
<evidence type="ECO:0000313" key="2">
    <source>
        <dbReference type="EMBL" id="CAL1394110.1"/>
    </source>
</evidence>
<proteinExistence type="predicted"/>
<evidence type="ECO:0000256" key="1">
    <source>
        <dbReference type="SAM" id="MobiDB-lite"/>
    </source>
</evidence>
<accession>A0AAV2F7C9</accession>
<dbReference type="AlphaFoldDB" id="A0AAV2F7C9"/>
<name>A0AAV2F7C9_9ROSI</name>
<feature type="region of interest" description="Disordered" evidence="1">
    <location>
        <begin position="67"/>
        <end position="86"/>
    </location>
</feature>
<dbReference type="EMBL" id="OZ034819">
    <property type="protein sequence ID" value="CAL1394110.1"/>
    <property type="molecule type" value="Genomic_DNA"/>
</dbReference>
<protein>
    <submittedName>
        <fullName evidence="2">Uncharacterized protein</fullName>
    </submittedName>
</protein>
<sequence length="86" mass="9504">MLKRSSGGRTDYFLKTFPGWIGDTSGGMSTPNGHYCWTRPKDIDHEVGPCPAPFRKAPLLAKHDRHAAVPYESGDQIEASLSSRED</sequence>
<keyword evidence="3" id="KW-1185">Reference proteome</keyword>
<organism evidence="2 3">
    <name type="scientific">Linum trigynum</name>
    <dbReference type="NCBI Taxonomy" id="586398"/>
    <lineage>
        <taxon>Eukaryota</taxon>
        <taxon>Viridiplantae</taxon>
        <taxon>Streptophyta</taxon>
        <taxon>Embryophyta</taxon>
        <taxon>Tracheophyta</taxon>
        <taxon>Spermatophyta</taxon>
        <taxon>Magnoliopsida</taxon>
        <taxon>eudicotyledons</taxon>
        <taxon>Gunneridae</taxon>
        <taxon>Pentapetalae</taxon>
        <taxon>rosids</taxon>
        <taxon>fabids</taxon>
        <taxon>Malpighiales</taxon>
        <taxon>Linaceae</taxon>
        <taxon>Linum</taxon>
    </lineage>
</organism>